<dbReference type="Proteomes" id="UP001151760">
    <property type="component" value="Unassembled WGS sequence"/>
</dbReference>
<comment type="caution">
    <text evidence="2">The sequence shown here is derived from an EMBL/GenBank/DDBJ whole genome shotgun (WGS) entry which is preliminary data.</text>
</comment>
<evidence type="ECO:0000313" key="2">
    <source>
        <dbReference type="EMBL" id="GJT71338.1"/>
    </source>
</evidence>
<proteinExistence type="predicted"/>
<keyword evidence="3" id="KW-1185">Reference proteome</keyword>
<feature type="compositionally biased region" description="Low complexity" evidence="1">
    <location>
        <begin position="455"/>
        <end position="467"/>
    </location>
</feature>
<evidence type="ECO:0000313" key="3">
    <source>
        <dbReference type="Proteomes" id="UP001151760"/>
    </source>
</evidence>
<evidence type="ECO:0000256" key="1">
    <source>
        <dbReference type="SAM" id="MobiDB-lite"/>
    </source>
</evidence>
<dbReference type="EMBL" id="BQNB010018160">
    <property type="protein sequence ID" value="GJT71338.1"/>
    <property type="molecule type" value="Genomic_DNA"/>
</dbReference>
<sequence length="826" mass="95850">MVQENQQQPRSDEDLVPMDDRVKISISNFRIAPEKKQKEPIYLLTLDILKQYPFYNALTKTADVPEIYMQQFWHTVAENTRTQKYHFMIDDQQFEVGAELFRDVFQITPRVPNQEFVEPPRHDDLVSFIKQLGYSGSLDVISNMYIDYMYQPWRAFMTIINKCLTGKSSGFDRPRQSMIQILWGMFNNKNVDYANLIWEDFKYQIDCRVSNAKKKELLPYSRFTKIIINHILSKHNNLSKRPESWTHTIEYDSVLGKLKFVRKGEGQPKYGMSIPDVMMSDTIRNSAHYMKYLANSTGTESIVPTVGKRRGKGSMSKKNVDVQKKKKDAVRRESRRLHERHTSLVISREVTQEADKGADDHPKKKLKGVATECDVAQSLLKLKQVIKATRNEYILKKIPKGPGEGDTPVYSDHDKSNWGSDEEVEVISHDERTETETDVSENAIVDTVMSTSLAKTTQSPKPKSPQSKTKKLLKKPMKPEKKVDVKAVLQRLMKLEKKVDAMSKVHHTDAIEKSVKAHLMKESPKVVPDFDKIKQVSAAKKNVPRNLPKSSTTTSDSDSVKEYDLKDELFQLMTKSKSFKTHPSHQKLYDALMESLLVDEDNFDKQYDIQPTLRKRHHEDQDPRERRHLSEIKHRVVNERMKLLKGQPMSVVKEMENESTATLLDLMTQRNDLIYAITCEHRRLKTRRLLVRDRNSRSDIFSMEMPRKRWIKNMREERRILKKNLPAYTQCMQPGCYGVQEEDEGNKKETSTIKFRKDVASCSKLLVTAFKWTEAGEPEELPPPSSKHTIFCLTSSRKYYLSTPKVDLFLISCLVTFTLRCAAYTP</sequence>
<feature type="region of interest" description="Disordered" evidence="1">
    <location>
        <begin position="451"/>
        <end position="480"/>
    </location>
</feature>
<feature type="region of interest" description="Disordered" evidence="1">
    <location>
        <begin position="399"/>
        <end position="426"/>
    </location>
</feature>
<reference evidence="2" key="2">
    <citation type="submission" date="2022-01" db="EMBL/GenBank/DDBJ databases">
        <authorList>
            <person name="Yamashiro T."/>
            <person name="Shiraishi A."/>
            <person name="Satake H."/>
            <person name="Nakayama K."/>
        </authorList>
    </citation>
    <scope>NUCLEOTIDE SEQUENCE</scope>
</reference>
<protein>
    <submittedName>
        <fullName evidence="2">Uncharacterized protein</fullName>
    </submittedName>
</protein>
<reference evidence="2" key="1">
    <citation type="journal article" date="2022" name="Int. J. Mol. Sci.">
        <title>Draft Genome of Tanacetum Coccineum: Genomic Comparison of Closely Related Tanacetum-Family Plants.</title>
        <authorList>
            <person name="Yamashiro T."/>
            <person name="Shiraishi A."/>
            <person name="Nakayama K."/>
            <person name="Satake H."/>
        </authorList>
    </citation>
    <scope>NUCLEOTIDE SEQUENCE</scope>
</reference>
<organism evidence="2 3">
    <name type="scientific">Tanacetum coccineum</name>
    <dbReference type="NCBI Taxonomy" id="301880"/>
    <lineage>
        <taxon>Eukaryota</taxon>
        <taxon>Viridiplantae</taxon>
        <taxon>Streptophyta</taxon>
        <taxon>Embryophyta</taxon>
        <taxon>Tracheophyta</taxon>
        <taxon>Spermatophyta</taxon>
        <taxon>Magnoliopsida</taxon>
        <taxon>eudicotyledons</taxon>
        <taxon>Gunneridae</taxon>
        <taxon>Pentapetalae</taxon>
        <taxon>asterids</taxon>
        <taxon>campanulids</taxon>
        <taxon>Asterales</taxon>
        <taxon>Asteraceae</taxon>
        <taxon>Asteroideae</taxon>
        <taxon>Anthemideae</taxon>
        <taxon>Anthemidinae</taxon>
        <taxon>Tanacetum</taxon>
    </lineage>
</organism>
<accession>A0ABQ5G6R6</accession>
<name>A0ABQ5G6R6_9ASTR</name>
<gene>
    <name evidence="2" type="ORF">Tco_1030624</name>
</gene>